<dbReference type="PANTHER" id="PTHR35191:SF1">
    <property type="entry name" value="PROPHAGE SIDE TAIL FIBER PROTEIN HOMOLOG STFQ-RELATED"/>
    <property type="match status" value="1"/>
</dbReference>
<dbReference type="PANTHER" id="PTHR35191">
    <property type="entry name" value="PROPHAGE SIDE TAIL FIBER PROTEIN HOMOLOG STFQ-RELATED"/>
    <property type="match status" value="1"/>
</dbReference>
<comment type="caution">
    <text evidence="2">The sequence shown here is derived from an EMBL/GenBank/DDBJ whole genome shotgun (WGS) entry which is preliminary data.</text>
</comment>
<dbReference type="InterPro" id="IPR022225">
    <property type="entry name" value="Phage_tail_fibre_N"/>
</dbReference>
<accession>A0AAX0TRE6</accession>
<feature type="domain" description="Phage tail fibre protein N-terminal" evidence="1">
    <location>
        <begin position="1"/>
        <end position="149"/>
    </location>
</feature>
<name>A0AAX0TRE6_ACIBA</name>
<dbReference type="InterPro" id="IPR012334">
    <property type="entry name" value="Pectin_lyas_fold"/>
</dbReference>
<evidence type="ECO:0000313" key="3">
    <source>
        <dbReference type="Proteomes" id="UP000223291"/>
    </source>
</evidence>
<proteinExistence type="predicted"/>
<dbReference type="RefSeq" id="WP_099349650.1">
    <property type="nucleotide sequence ID" value="NZ_NXDV01000001.1"/>
</dbReference>
<sequence>MAAQYHSLFTEKGLELLRESIQNGTKLGITHMSFGDGAGSVPTPNAAFIEMVNEVYRIPLNRLAPSKDNPNWLEADGVIPSSVGGFNIREVGLWAGNVMVAYANYPPTYKPSGDQGTAQIKTVRIVLQIDNTANFELKIDASIVMATLQAVDEAKHSAIQYADDTKVHVLDVLDELSLIPAWDGRVVYVKAVKIGQKFGGGYFKFSKFNESEPDDFIVIATPDGRWVKQQTIFTVDDFGAFGDDSTDDSIAFNTYAESPYTGINILLGKRKAVYVISKQVDCKGKGIIGHGFSKQSGAFYDHTSIKVKDADFSNANPIYHNRAFINVGAEIRDLQLKCDVKTIDGLQVGGYNTTISNINFANFYNQIYVDGATVSFRVSDLMSIGCGNAGVFVADNANNQSTTAYFDRCSWQWGENAILFSKEVYGSSFKNIIAEYMNGCLKAKIFSSCIFDNIWCEQTKDGVAKDWLINTMNQQSFNNSYNNLYIRTPWLDRTNPTEIASSNNSGGVSISKSAMAINGPTGAKTIYKINGIGTRHADWFGSSNNPVSLRKLSISSQPKAVGSNYITPVVIEAPNGALWFKNESDTDFTPVTKRTLIGPSSDGNSAFYGVDIYTKTQKKWTTSDHNSGSIGQFLAPLMLTYDAAWANQQNNAGWVISKESTGIYLLQRTASNVSPMSNPNIIVGGMTLGNKKGSGGAVNYSLQYIDTYEGSWNSYSECSGVKIFFRDQAGALVDVFRFTVMFTLTSGF</sequence>
<evidence type="ECO:0000313" key="2">
    <source>
        <dbReference type="EMBL" id="PHQ04297.1"/>
    </source>
</evidence>
<dbReference type="InterPro" id="IPR051934">
    <property type="entry name" value="Phage_Tail_Fiber_Structural"/>
</dbReference>
<dbReference type="Proteomes" id="UP000223291">
    <property type="component" value="Unassembled WGS sequence"/>
</dbReference>
<evidence type="ECO:0000259" key="1">
    <source>
        <dbReference type="Pfam" id="PF12571"/>
    </source>
</evidence>
<organism evidence="2 3">
    <name type="scientific">Acinetobacter baumannii</name>
    <dbReference type="NCBI Taxonomy" id="470"/>
    <lineage>
        <taxon>Bacteria</taxon>
        <taxon>Pseudomonadati</taxon>
        <taxon>Pseudomonadota</taxon>
        <taxon>Gammaproteobacteria</taxon>
        <taxon>Moraxellales</taxon>
        <taxon>Moraxellaceae</taxon>
        <taxon>Acinetobacter</taxon>
        <taxon>Acinetobacter calcoaceticus/baumannii complex</taxon>
    </lineage>
</organism>
<protein>
    <submittedName>
        <fullName evidence="2">Phage tail protein</fullName>
    </submittedName>
</protein>
<gene>
    <name evidence="2" type="ORF">CPI82_00270</name>
</gene>
<dbReference type="Pfam" id="PF12571">
    <property type="entry name" value="Phage_tail_fib"/>
    <property type="match status" value="1"/>
</dbReference>
<dbReference type="AlphaFoldDB" id="A0AAX0TRE6"/>
<dbReference type="EMBL" id="NXDV01000001">
    <property type="protein sequence ID" value="PHQ04297.1"/>
    <property type="molecule type" value="Genomic_DNA"/>
</dbReference>
<dbReference type="Gene3D" id="2.160.20.10">
    <property type="entry name" value="Single-stranded right-handed beta-helix, Pectin lyase-like"/>
    <property type="match status" value="1"/>
</dbReference>
<reference evidence="2 3" key="1">
    <citation type="submission" date="2017-09" db="EMBL/GenBank/DDBJ databases">
        <title>Draft genome of Acinetobacter baumannii strain I43, a mercury resistant bacteria.</title>
        <authorList>
            <person name="Siqueira K.A."/>
            <person name="Mello I.S."/>
            <person name="Mendes T.A."/>
            <person name="Soares M.A."/>
        </authorList>
    </citation>
    <scope>NUCLEOTIDE SEQUENCE [LARGE SCALE GENOMIC DNA]</scope>
    <source>
        <strain evidence="2 3">I43</strain>
    </source>
</reference>